<evidence type="ECO:0000256" key="1">
    <source>
        <dbReference type="ARBA" id="ARBA00009437"/>
    </source>
</evidence>
<dbReference type="Pfam" id="PF00126">
    <property type="entry name" value="HTH_1"/>
    <property type="match status" value="1"/>
</dbReference>
<protein>
    <recommendedName>
        <fullName evidence="6">Probable hydrogen peroxide-inducible genes activator</fullName>
    </recommendedName>
</protein>
<evidence type="ECO:0000256" key="5">
    <source>
        <dbReference type="ARBA" id="ARBA00023163"/>
    </source>
</evidence>
<evidence type="ECO:0000256" key="3">
    <source>
        <dbReference type="ARBA" id="ARBA00023125"/>
    </source>
</evidence>
<dbReference type="RefSeq" id="WP_163799711.1">
    <property type="nucleotide sequence ID" value="NZ_AP022588.1"/>
</dbReference>
<dbReference type="FunFam" id="1.10.10.10:FF:000001">
    <property type="entry name" value="LysR family transcriptional regulator"/>
    <property type="match status" value="1"/>
</dbReference>
<evidence type="ECO:0000313" key="9">
    <source>
        <dbReference type="EMBL" id="BBY30326.1"/>
    </source>
</evidence>
<dbReference type="KEGG" id="msei:MSEDJ_44220"/>
<name>A0A7I7QWQ2_9MYCO</name>
<dbReference type="EMBL" id="AP022588">
    <property type="protein sequence ID" value="BBY30326.1"/>
    <property type="molecule type" value="Genomic_DNA"/>
</dbReference>
<feature type="domain" description="HTH lysR-type" evidence="8">
    <location>
        <begin position="1"/>
        <end position="58"/>
    </location>
</feature>
<dbReference type="PRINTS" id="PR00039">
    <property type="entry name" value="HTHLYSR"/>
</dbReference>
<dbReference type="AlphaFoldDB" id="A0A7I7QWQ2"/>
<dbReference type="InterPro" id="IPR005119">
    <property type="entry name" value="LysR_subst-bd"/>
</dbReference>
<dbReference type="PANTHER" id="PTHR30346:SF0">
    <property type="entry name" value="HCA OPERON TRANSCRIPTIONAL ACTIVATOR HCAR"/>
    <property type="match status" value="1"/>
</dbReference>
<proteinExistence type="inferred from homology"/>
<evidence type="ECO:0000256" key="7">
    <source>
        <dbReference type="ARBA" id="ARBA00056658"/>
    </source>
</evidence>
<dbReference type="Gene3D" id="3.40.190.290">
    <property type="match status" value="1"/>
</dbReference>
<evidence type="ECO:0000313" key="10">
    <source>
        <dbReference type="Proteomes" id="UP000467193"/>
    </source>
</evidence>
<dbReference type="Gene3D" id="1.10.10.10">
    <property type="entry name" value="Winged helix-like DNA-binding domain superfamily/Winged helix DNA-binding domain"/>
    <property type="match status" value="1"/>
</dbReference>
<keyword evidence="3" id="KW-0238">DNA-binding</keyword>
<dbReference type="SUPFAM" id="SSF53850">
    <property type="entry name" value="Periplasmic binding protein-like II"/>
    <property type="match status" value="1"/>
</dbReference>
<dbReference type="GO" id="GO:0003700">
    <property type="term" value="F:DNA-binding transcription factor activity"/>
    <property type="evidence" value="ECO:0007669"/>
    <property type="project" value="InterPro"/>
</dbReference>
<evidence type="ECO:0000259" key="8">
    <source>
        <dbReference type="PROSITE" id="PS50931"/>
    </source>
</evidence>
<accession>A0A7I7QWQ2</accession>
<dbReference type="InterPro" id="IPR036388">
    <property type="entry name" value="WH-like_DNA-bd_sf"/>
</dbReference>
<evidence type="ECO:0000256" key="6">
    <source>
        <dbReference type="ARBA" id="ARBA00040885"/>
    </source>
</evidence>
<keyword evidence="10" id="KW-1185">Reference proteome</keyword>
<dbReference type="Proteomes" id="UP000467193">
    <property type="component" value="Chromosome"/>
</dbReference>
<sequence>MELRQLEAFVAVATELHFGRAAQRLNMGQPGLSDHIRRLERGIGASLFTRTTRRVQLTSAGSDLLNRATVILDLASDAVASMHRWADCDAGLVRLAVTPPVAPSLVARLSARLAEVAPNIELQVSLMWFGDLERAITKGAIDVGISCGSLPTHLGTNNERLYAEAWFVGLRPDHRLVEKEAVDLKDLASETLGQHSALLFPAWCAAQNVALREAGISPPTAELAEPDLGARRWSEQSDVDWVLTTASIAIPDSPATIRPLAPSQSLPLTLHWVPGRATSPAVGRFVRLAESVDLPDGFTHLNECRVWDRAS</sequence>
<keyword evidence="2" id="KW-0805">Transcription regulation</keyword>
<keyword evidence="4" id="KW-0010">Activator</keyword>
<dbReference type="GO" id="GO:0032993">
    <property type="term" value="C:protein-DNA complex"/>
    <property type="evidence" value="ECO:0007669"/>
    <property type="project" value="TreeGrafter"/>
</dbReference>
<dbReference type="PANTHER" id="PTHR30346">
    <property type="entry name" value="TRANSCRIPTIONAL DUAL REGULATOR HCAR-RELATED"/>
    <property type="match status" value="1"/>
</dbReference>
<reference evidence="9 10" key="1">
    <citation type="journal article" date="2019" name="Emerg. Microbes Infect.">
        <title>Comprehensive subspecies identification of 175 nontuberculous mycobacteria species based on 7547 genomic profiles.</title>
        <authorList>
            <person name="Matsumoto Y."/>
            <person name="Kinjo T."/>
            <person name="Motooka D."/>
            <person name="Nabeya D."/>
            <person name="Jung N."/>
            <person name="Uechi K."/>
            <person name="Horii T."/>
            <person name="Iida T."/>
            <person name="Fujita J."/>
            <person name="Nakamura S."/>
        </authorList>
    </citation>
    <scope>NUCLEOTIDE SEQUENCE [LARGE SCALE GENOMIC DNA]</scope>
    <source>
        <strain evidence="9 10">JCM 17899</strain>
    </source>
</reference>
<dbReference type="InterPro" id="IPR036390">
    <property type="entry name" value="WH_DNA-bd_sf"/>
</dbReference>
<comment type="function">
    <text evidence="7">Required for the induction the katG gene for catalase. Involved in the response to hydrogen peroxide.</text>
</comment>
<keyword evidence="5" id="KW-0804">Transcription</keyword>
<gene>
    <name evidence="9" type="ORF">MSEDJ_44220</name>
</gene>
<comment type="similarity">
    <text evidence="1">Belongs to the LysR transcriptional regulatory family.</text>
</comment>
<dbReference type="Pfam" id="PF03466">
    <property type="entry name" value="LysR_substrate"/>
    <property type="match status" value="1"/>
</dbReference>
<evidence type="ECO:0000256" key="2">
    <source>
        <dbReference type="ARBA" id="ARBA00023015"/>
    </source>
</evidence>
<dbReference type="SUPFAM" id="SSF46785">
    <property type="entry name" value="Winged helix' DNA-binding domain"/>
    <property type="match status" value="1"/>
</dbReference>
<organism evidence="9 10">
    <name type="scientific">Mycolicibacterium sediminis</name>
    <dbReference type="NCBI Taxonomy" id="1286180"/>
    <lineage>
        <taxon>Bacteria</taxon>
        <taxon>Bacillati</taxon>
        <taxon>Actinomycetota</taxon>
        <taxon>Actinomycetes</taxon>
        <taxon>Mycobacteriales</taxon>
        <taxon>Mycobacteriaceae</taxon>
        <taxon>Mycolicibacterium</taxon>
    </lineage>
</organism>
<evidence type="ECO:0000256" key="4">
    <source>
        <dbReference type="ARBA" id="ARBA00023159"/>
    </source>
</evidence>
<dbReference type="GO" id="GO:0003677">
    <property type="term" value="F:DNA binding"/>
    <property type="evidence" value="ECO:0007669"/>
    <property type="project" value="UniProtKB-KW"/>
</dbReference>
<dbReference type="PROSITE" id="PS50931">
    <property type="entry name" value="HTH_LYSR"/>
    <property type="match status" value="1"/>
</dbReference>
<dbReference type="InterPro" id="IPR000847">
    <property type="entry name" value="LysR_HTH_N"/>
</dbReference>